<proteinExistence type="predicted"/>
<dbReference type="PANTHER" id="PTHR43861">
    <property type="entry name" value="TRANS-ACONITATE 2-METHYLTRANSFERASE-RELATED"/>
    <property type="match status" value="1"/>
</dbReference>
<name>A0AAN7PQZ3_9COLE</name>
<dbReference type="EMBL" id="JARPUR010000006">
    <property type="protein sequence ID" value="KAK4874354.1"/>
    <property type="molecule type" value="Genomic_DNA"/>
</dbReference>
<organism evidence="4 5">
    <name type="scientific">Aquatica leii</name>
    <dbReference type="NCBI Taxonomy" id="1421715"/>
    <lineage>
        <taxon>Eukaryota</taxon>
        <taxon>Metazoa</taxon>
        <taxon>Ecdysozoa</taxon>
        <taxon>Arthropoda</taxon>
        <taxon>Hexapoda</taxon>
        <taxon>Insecta</taxon>
        <taxon>Pterygota</taxon>
        <taxon>Neoptera</taxon>
        <taxon>Endopterygota</taxon>
        <taxon>Coleoptera</taxon>
        <taxon>Polyphaga</taxon>
        <taxon>Elateriformia</taxon>
        <taxon>Elateroidea</taxon>
        <taxon>Lampyridae</taxon>
        <taxon>Luciolinae</taxon>
        <taxon>Aquatica</taxon>
    </lineage>
</organism>
<evidence type="ECO:0000313" key="4">
    <source>
        <dbReference type="EMBL" id="KAK4874354.1"/>
    </source>
</evidence>
<accession>A0AAN7PQZ3</accession>
<dbReference type="CDD" id="cd02440">
    <property type="entry name" value="AdoMet_MTases"/>
    <property type="match status" value="1"/>
</dbReference>
<evidence type="ECO:0000259" key="3">
    <source>
        <dbReference type="Pfam" id="PF13649"/>
    </source>
</evidence>
<evidence type="ECO:0000256" key="1">
    <source>
        <dbReference type="ARBA" id="ARBA00022603"/>
    </source>
</evidence>
<feature type="domain" description="Methyltransferase" evidence="3">
    <location>
        <begin position="37"/>
        <end position="136"/>
    </location>
</feature>
<dbReference type="GO" id="GO:0008168">
    <property type="term" value="F:methyltransferase activity"/>
    <property type="evidence" value="ECO:0007669"/>
    <property type="project" value="UniProtKB-KW"/>
</dbReference>
<protein>
    <recommendedName>
        <fullName evidence="3">Methyltransferase domain-containing protein</fullName>
    </recommendedName>
</protein>
<keyword evidence="5" id="KW-1185">Reference proteome</keyword>
<dbReference type="Pfam" id="PF13649">
    <property type="entry name" value="Methyltransf_25"/>
    <property type="match status" value="1"/>
</dbReference>
<dbReference type="InterPro" id="IPR041698">
    <property type="entry name" value="Methyltransf_25"/>
</dbReference>
<dbReference type="Gene3D" id="3.40.50.150">
    <property type="entry name" value="Vaccinia Virus protein VP39"/>
    <property type="match status" value="1"/>
</dbReference>
<sequence>MEKPELYVNSSILAQSSADFVLSQNLELLQNKDNCVVLDVGCGPGNVTYKKLLPLLPSTTKKVIAVDISSDYIDYAKKHYQMDQRLSYEQLDILTDTIPNEYVGAFDLITSLFCFHYVSDHKKAFINIYKMLKPGGKVLISFMSNSHISNIYQHLYHNSKWTKYMYNFKNKVFISESDKSSKVLLEQAGFSQIKCEQLERDLLHDKKKLFGTLKSLNVFAVPKYWENEFIENHLEYLKNNDCVTVNDGHEQYHFPHTLSVITANKSL</sequence>
<comment type="caution">
    <text evidence="4">The sequence shown here is derived from an EMBL/GenBank/DDBJ whole genome shotgun (WGS) entry which is preliminary data.</text>
</comment>
<reference evidence="5" key="1">
    <citation type="submission" date="2023-01" db="EMBL/GenBank/DDBJ databases">
        <title>Key to firefly adult light organ development and bioluminescence: homeobox transcription factors regulate luciferase expression and transportation to peroxisome.</title>
        <authorList>
            <person name="Fu X."/>
        </authorList>
    </citation>
    <scope>NUCLEOTIDE SEQUENCE [LARGE SCALE GENOMIC DNA]</scope>
</reference>
<dbReference type="Proteomes" id="UP001353858">
    <property type="component" value="Unassembled WGS sequence"/>
</dbReference>
<dbReference type="InterPro" id="IPR029063">
    <property type="entry name" value="SAM-dependent_MTases_sf"/>
</dbReference>
<gene>
    <name evidence="4" type="ORF">RN001_013714</name>
</gene>
<dbReference type="PANTHER" id="PTHR43861:SF1">
    <property type="entry name" value="TRANS-ACONITATE 2-METHYLTRANSFERASE"/>
    <property type="match status" value="1"/>
</dbReference>
<evidence type="ECO:0000313" key="5">
    <source>
        <dbReference type="Proteomes" id="UP001353858"/>
    </source>
</evidence>
<keyword evidence="2" id="KW-0808">Transferase</keyword>
<dbReference type="AlphaFoldDB" id="A0AAN7PQZ3"/>
<keyword evidence="1" id="KW-0489">Methyltransferase</keyword>
<dbReference type="GO" id="GO:0032259">
    <property type="term" value="P:methylation"/>
    <property type="evidence" value="ECO:0007669"/>
    <property type="project" value="UniProtKB-KW"/>
</dbReference>
<dbReference type="SUPFAM" id="SSF53335">
    <property type="entry name" value="S-adenosyl-L-methionine-dependent methyltransferases"/>
    <property type="match status" value="1"/>
</dbReference>
<evidence type="ECO:0000256" key="2">
    <source>
        <dbReference type="ARBA" id="ARBA00022679"/>
    </source>
</evidence>